<name>A0AAD9LPI4_9STRA</name>
<sequence>MVSIGVVPVDNGSAPLCHQLGDIQGQFSDAQQIFERLVSLLDGPIQFGHQPGEHLTSLRIPGRHLAESRRDLGAGGDDPISLNCRLISGIYCRITNRMGPFTLLAGRQYPRLEACYGVVYCEHISLPSRRTLSAQIDAELHTPGDKASSSSTYSS</sequence>
<dbReference type="Proteomes" id="UP001259832">
    <property type="component" value="Unassembled WGS sequence"/>
</dbReference>
<accession>A0AAD9LPI4</accession>
<organism evidence="1 2">
    <name type="scientific">Phytophthora citrophthora</name>
    <dbReference type="NCBI Taxonomy" id="4793"/>
    <lineage>
        <taxon>Eukaryota</taxon>
        <taxon>Sar</taxon>
        <taxon>Stramenopiles</taxon>
        <taxon>Oomycota</taxon>
        <taxon>Peronosporomycetes</taxon>
        <taxon>Peronosporales</taxon>
        <taxon>Peronosporaceae</taxon>
        <taxon>Phytophthora</taxon>
    </lineage>
</organism>
<gene>
    <name evidence="1" type="ORF">P3T76_006481</name>
</gene>
<keyword evidence="2" id="KW-1185">Reference proteome</keyword>
<dbReference type="EMBL" id="JASMQC010000010">
    <property type="protein sequence ID" value="KAK1942159.1"/>
    <property type="molecule type" value="Genomic_DNA"/>
</dbReference>
<evidence type="ECO:0000313" key="2">
    <source>
        <dbReference type="Proteomes" id="UP001259832"/>
    </source>
</evidence>
<comment type="caution">
    <text evidence="1">The sequence shown here is derived from an EMBL/GenBank/DDBJ whole genome shotgun (WGS) entry which is preliminary data.</text>
</comment>
<evidence type="ECO:0000313" key="1">
    <source>
        <dbReference type="EMBL" id="KAK1942159.1"/>
    </source>
</evidence>
<protein>
    <submittedName>
        <fullName evidence="1">Uncharacterized protein</fullName>
    </submittedName>
</protein>
<proteinExistence type="predicted"/>
<dbReference type="AlphaFoldDB" id="A0AAD9LPI4"/>
<reference evidence="1" key="1">
    <citation type="submission" date="2023-08" db="EMBL/GenBank/DDBJ databases">
        <title>Reference Genome Resource for the Citrus Pathogen Phytophthora citrophthora.</title>
        <authorList>
            <person name="Moller H."/>
            <person name="Coetzee B."/>
            <person name="Rose L.J."/>
            <person name="Van Niekerk J.M."/>
        </authorList>
    </citation>
    <scope>NUCLEOTIDE SEQUENCE</scope>
    <source>
        <strain evidence="1">STE-U-9442</strain>
    </source>
</reference>